<dbReference type="InterPro" id="IPR014017">
    <property type="entry name" value="DNA_helicase_UvrD-like_C"/>
</dbReference>
<dbReference type="GO" id="GO:0000725">
    <property type="term" value="P:recombinational repair"/>
    <property type="evidence" value="ECO:0007669"/>
    <property type="project" value="TreeGrafter"/>
</dbReference>
<dbReference type="InterPro" id="IPR027417">
    <property type="entry name" value="P-loop_NTPase"/>
</dbReference>
<evidence type="ECO:0000256" key="6">
    <source>
        <dbReference type="ARBA" id="ARBA00023125"/>
    </source>
</evidence>
<dbReference type="EC" id="5.6.2.4" evidence="9"/>
<keyword evidence="5 11" id="KW-0067">ATP-binding</keyword>
<dbReference type="EMBL" id="PFFQ01000056">
    <property type="protein sequence ID" value="PIW14796.1"/>
    <property type="molecule type" value="Genomic_DNA"/>
</dbReference>
<dbReference type="Pfam" id="PF00580">
    <property type="entry name" value="UvrD-helicase"/>
    <property type="match status" value="1"/>
</dbReference>
<evidence type="ECO:0000256" key="7">
    <source>
        <dbReference type="ARBA" id="ARBA00023235"/>
    </source>
</evidence>
<dbReference type="PANTHER" id="PTHR11070">
    <property type="entry name" value="UVRD / RECB / PCRA DNA HELICASE FAMILY MEMBER"/>
    <property type="match status" value="1"/>
</dbReference>
<comment type="catalytic activity">
    <reaction evidence="8">
        <text>Couples ATP hydrolysis with the unwinding of duplex DNA by translocating in the 3'-5' direction.</text>
        <dbReference type="EC" id="5.6.2.4"/>
    </reaction>
</comment>
<dbReference type="GO" id="GO:0043138">
    <property type="term" value="F:3'-5' DNA helicase activity"/>
    <property type="evidence" value="ECO:0007669"/>
    <property type="project" value="UniProtKB-EC"/>
</dbReference>
<dbReference type="Gene3D" id="3.40.50.300">
    <property type="entry name" value="P-loop containing nucleotide triphosphate hydrolases"/>
    <property type="match status" value="2"/>
</dbReference>
<gene>
    <name evidence="14" type="ORF">COW36_20550</name>
</gene>
<comment type="catalytic activity">
    <reaction evidence="10">
        <text>ATP + H2O = ADP + phosphate + H(+)</text>
        <dbReference type="Rhea" id="RHEA:13065"/>
        <dbReference type="ChEBI" id="CHEBI:15377"/>
        <dbReference type="ChEBI" id="CHEBI:15378"/>
        <dbReference type="ChEBI" id="CHEBI:30616"/>
        <dbReference type="ChEBI" id="CHEBI:43474"/>
        <dbReference type="ChEBI" id="CHEBI:456216"/>
        <dbReference type="EC" id="5.6.2.4"/>
    </reaction>
</comment>
<dbReference type="PANTHER" id="PTHR11070:SF2">
    <property type="entry name" value="ATP-DEPENDENT DNA HELICASE SRS2"/>
    <property type="match status" value="1"/>
</dbReference>
<evidence type="ECO:0000259" key="13">
    <source>
        <dbReference type="PROSITE" id="PS51217"/>
    </source>
</evidence>
<keyword evidence="2 11" id="KW-0547">Nucleotide-binding</keyword>
<evidence type="ECO:0000256" key="5">
    <source>
        <dbReference type="ARBA" id="ARBA00022840"/>
    </source>
</evidence>
<keyword evidence="4 11" id="KW-0347">Helicase</keyword>
<dbReference type="CDD" id="cd17932">
    <property type="entry name" value="DEXQc_UvrD"/>
    <property type="match status" value="1"/>
</dbReference>
<dbReference type="GO" id="GO:0016887">
    <property type="term" value="F:ATP hydrolysis activity"/>
    <property type="evidence" value="ECO:0007669"/>
    <property type="project" value="RHEA"/>
</dbReference>
<dbReference type="InterPro" id="IPR014016">
    <property type="entry name" value="UvrD-like_ATP-bd"/>
</dbReference>
<evidence type="ECO:0000256" key="9">
    <source>
        <dbReference type="ARBA" id="ARBA00034808"/>
    </source>
</evidence>
<feature type="binding site" evidence="11">
    <location>
        <begin position="29"/>
        <end position="36"/>
    </location>
    <ligand>
        <name>ATP</name>
        <dbReference type="ChEBI" id="CHEBI:30616"/>
    </ligand>
</feature>
<dbReference type="Proteomes" id="UP000231019">
    <property type="component" value="Unassembled WGS sequence"/>
</dbReference>
<dbReference type="Gene3D" id="1.10.10.160">
    <property type="match status" value="1"/>
</dbReference>
<evidence type="ECO:0000313" key="14">
    <source>
        <dbReference type="EMBL" id="PIW14796.1"/>
    </source>
</evidence>
<evidence type="ECO:0000256" key="1">
    <source>
        <dbReference type="ARBA" id="ARBA00009922"/>
    </source>
</evidence>
<name>A0A2M7FZG7_9BACT</name>
<comment type="similarity">
    <text evidence="1">Belongs to the helicase family. UvrD subfamily.</text>
</comment>
<dbReference type="GO" id="GO:0003677">
    <property type="term" value="F:DNA binding"/>
    <property type="evidence" value="ECO:0007669"/>
    <property type="project" value="UniProtKB-KW"/>
</dbReference>
<evidence type="ECO:0000256" key="4">
    <source>
        <dbReference type="ARBA" id="ARBA00022806"/>
    </source>
</evidence>
<dbReference type="Pfam" id="PF13361">
    <property type="entry name" value="UvrD_C"/>
    <property type="match status" value="2"/>
</dbReference>
<dbReference type="PROSITE" id="PS51217">
    <property type="entry name" value="UVRD_HELICASE_CTER"/>
    <property type="match status" value="1"/>
</dbReference>
<evidence type="ECO:0000256" key="10">
    <source>
        <dbReference type="ARBA" id="ARBA00048988"/>
    </source>
</evidence>
<keyword evidence="3 11" id="KW-0378">Hydrolase</keyword>
<dbReference type="InterPro" id="IPR013986">
    <property type="entry name" value="DExx_box_DNA_helicase_dom_sf"/>
</dbReference>
<reference evidence="14 15" key="1">
    <citation type="submission" date="2017-09" db="EMBL/GenBank/DDBJ databases">
        <title>Depth-based differentiation of microbial function through sediment-hosted aquifers and enrichment of novel symbionts in the deep terrestrial subsurface.</title>
        <authorList>
            <person name="Probst A.J."/>
            <person name="Ladd B."/>
            <person name="Jarett J.K."/>
            <person name="Geller-Mcgrath D.E."/>
            <person name="Sieber C.M."/>
            <person name="Emerson J.B."/>
            <person name="Anantharaman K."/>
            <person name="Thomas B.C."/>
            <person name="Malmstrom R."/>
            <person name="Stieglmeier M."/>
            <person name="Klingl A."/>
            <person name="Woyke T."/>
            <person name="Ryan C.M."/>
            <person name="Banfield J.F."/>
        </authorList>
    </citation>
    <scope>NUCLEOTIDE SEQUENCE [LARGE SCALE GENOMIC DNA]</scope>
    <source>
        <strain evidence="14">CG17_big_fil_post_rev_8_21_14_2_50_48_46</strain>
    </source>
</reference>
<sequence length="674" mass="77504">MTESFSFRLMEDQAKILKHYQGGHCAVLAAPGAGKTTLISHLVADWVQNKKIPARRILVLTFTESAASEFETRTQNLLQGQIAQPVFSTIHAFCNKILRQLHSAYSQREVLTEERKYALVEEILAQLHLGHSQLDYVRMTADILLPRYRHKPFRKPIHALEEVGDLTGVPSEHQELLFYLPQILEKYQILLAEAQFIDYDMMITETHRLLLEHPFALQHLQVRYPWIIEDEAQDSNPTQSAVLELLAGEKGNLLRVGDPNQSIYGFNGADYRRLTQFAERSTSFPMGQSNRSSAPLMALANAYLKHYAQAFPSQVEIRAGLKNPEPGWIWIKEYPSLNKEITALAQACQTLLEQNQTLAILCRTNLSCVWLQQELSQAQLPLQLHNESLGHFFRSPLIHVLRDLFKYLLKPDDFPNLQQFLCGWGYPRAALNALFANHSVREGLEALAQGSLYTPELERESWQSLQRLAQDLLYLIHHLHYPVSYLLEWIAGHLLSENRDQFQIRLLHQLWLKTRWNSSAQSLEAFLHWLEKTGLRKIRQIMAPQEEEAQLTAPGKVHLLTVHRAKGLEWDAVLMPLFQFGQPFSSQDQELRTLLAALQEGLPYQAMLDTLALEEETESIRLVYVALTRARRFLMLSCSRERKPEAGLWQAPASPLFQSLRNWYTMHKADSDQS</sequence>
<evidence type="ECO:0000256" key="2">
    <source>
        <dbReference type="ARBA" id="ARBA00022741"/>
    </source>
</evidence>
<organism evidence="14 15">
    <name type="scientific">bacterium (Candidatus Blackallbacteria) CG17_big_fil_post_rev_8_21_14_2_50_48_46</name>
    <dbReference type="NCBI Taxonomy" id="2014261"/>
    <lineage>
        <taxon>Bacteria</taxon>
        <taxon>Candidatus Blackallbacteria</taxon>
    </lineage>
</organism>
<proteinExistence type="inferred from homology"/>
<feature type="domain" description="UvrD-like helicase ATP-binding" evidence="12">
    <location>
        <begin position="8"/>
        <end position="293"/>
    </location>
</feature>
<keyword evidence="6" id="KW-0238">DNA-binding</keyword>
<dbReference type="GO" id="GO:0005524">
    <property type="term" value="F:ATP binding"/>
    <property type="evidence" value="ECO:0007669"/>
    <property type="project" value="UniProtKB-UniRule"/>
</dbReference>
<dbReference type="PROSITE" id="PS51198">
    <property type="entry name" value="UVRD_HELICASE_ATP_BIND"/>
    <property type="match status" value="1"/>
</dbReference>
<accession>A0A2M7FZG7</accession>
<dbReference type="AlphaFoldDB" id="A0A2M7FZG7"/>
<evidence type="ECO:0000313" key="15">
    <source>
        <dbReference type="Proteomes" id="UP000231019"/>
    </source>
</evidence>
<evidence type="ECO:0000256" key="11">
    <source>
        <dbReference type="PROSITE-ProRule" id="PRU00560"/>
    </source>
</evidence>
<evidence type="ECO:0000259" key="12">
    <source>
        <dbReference type="PROSITE" id="PS51198"/>
    </source>
</evidence>
<dbReference type="Gene3D" id="1.10.486.10">
    <property type="entry name" value="PCRA, domain 4"/>
    <property type="match status" value="1"/>
</dbReference>
<comment type="caution">
    <text evidence="14">The sequence shown here is derived from an EMBL/GenBank/DDBJ whole genome shotgun (WGS) entry which is preliminary data.</text>
</comment>
<keyword evidence="7" id="KW-0413">Isomerase</keyword>
<protein>
    <recommendedName>
        <fullName evidence="9">DNA 3'-5' helicase</fullName>
        <ecNumber evidence="9">5.6.2.4</ecNumber>
    </recommendedName>
</protein>
<evidence type="ECO:0000256" key="3">
    <source>
        <dbReference type="ARBA" id="ARBA00022801"/>
    </source>
</evidence>
<evidence type="ECO:0000256" key="8">
    <source>
        <dbReference type="ARBA" id="ARBA00034617"/>
    </source>
</evidence>
<dbReference type="SUPFAM" id="SSF52540">
    <property type="entry name" value="P-loop containing nucleoside triphosphate hydrolases"/>
    <property type="match status" value="1"/>
</dbReference>
<feature type="domain" description="UvrD-like helicase C-terminal" evidence="13">
    <location>
        <begin position="294"/>
        <end position="567"/>
    </location>
</feature>
<dbReference type="InterPro" id="IPR000212">
    <property type="entry name" value="DNA_helicase_UvrD/REP"/>
</dbReference>